<dbReference type="GO" id="GO:0005886">
    <property type="term" value="C:plasma membrane"/>
    <property type="evidence" value="ECO:0007669"/>
    <property type="project" value="UniProtKB-SubCell"/>
</dbReference>
<protein>
    <recommendedName>
        <fullName evidence="8">Cell division protein DivIB</fullName>
    </recommendedName>
</protein>
<dbReference type="KEGG" id="faf:OE104_04770"/>
<evidence type="ECO:0000256" key="7">
    <source>
        <dbReference type="ARBA" id="ARBA00023306"/>
    </source>
</evidence>
<accession>A0A9E8RWF8</accession>
<comment type="function">
    <text evidence="8">Cell division protein that may be involved in stabilizing or promoting the assembly of the division complex.</text>
</comment>
<dbReference type="Pfam" id="PF08478">
    <property type="entry name" value="POTRA_1"/>
    <property type="match status" value="1"/>
</dbReference>
<dbReference type="InterPro" id="IPR013685">
    <property type="entry name" value="POTRA_FtsQ_type"/>
</dbReference>
<dbReference type="Proteomes" id="UP001164718">
    <property type="component" value="Chromosome"/>
</dbReference>
<feature type="domain" description="POTRA" evidence="9">
    <location>
        <begin position="49"/>
        <end position="117"/>
    </location>
</feature>
<evidence type="ECO:0000256" key="3">
    <source>
        <dbReference type="ARBA" id="ARBA00022618"/>
    </source>
</evidence>
<dbReference type="InterPro" id="IPR026580">
    <property type="entry name" value="DivIB"/>
</dbReference>
<keyword evidence="2 8" id="KW-1003">Cell membrane</keyword>
<evidence type="ECO:0000256" key="5">
    <source>
        <dbReference type="ARBA" id="ARBA00022989"/>
    </source>
</evidence>
<reference evidence="10" key="1">
    <citation type="submission" date="2022-09" db="EMBL/GenBank/DDBJ databases">
        <title>Complete Genomes of Fervidibacillus albus and Fervidibacillus halotolerans isolated from tidal flat sediments.</title>
        <authorList>
            <person name="Kwon K.K."/>
            <person name="Yang S.-H."/>
            <person name="Park M.J."/>
            <person name="Oh H.-M."/>
        </authorList>
    </citation>
    <scope>NUCLEOTIDE SEQUENCE</scope>
    <source>
        <strain evidence="10">MEBiC13591</strain>
    </source>
</reference>
<dbReference type="PANTHER" id="PTHR37820">
    <property type="entry name" value="CELL DIVISION PROTEIN DIVIB"/>
    <property type="match status" value="1"/>
</dbReference>
<keyword evidence="11" id="KW-1185">Reference proteome</keyword>
<dbReference type="AlphaFoldDB" id="A0A9E8RWF8"/>
<dbReference type="InterPro" id="IPR034746">
    <property type="entry name" value="POTRA"/>
</dbReference>
<dbReference type="PROSITE" id="PS51779">
    <property type="entry name" value="POTRA"/>
    <property type="match status" value="1"/>
</dbReference>
<evidence type="ECO:0000256" key="4">
    <source>
        <dbReference type="ARBA" id="ARBA00022692"/>
    </source>
</evidence>
<keyword evidence="4 8" id="KW-0812">Transmembrane</keyword>
<dbReference type="HAMAP" id="MF_00912">
    <property type="entry name" value="DivIB"/>
    <property type="match status" value="1"/>
</dbReference>
<dbReference type="Gene3D" id="3.10.20.310">
    <property type="entry name" value="membrane protein fhac"/>
    <property type="match status" value="1"/>
</dbReference>
<dbReference type="Pfam" id="PF03799">
    <property type="entry name" value="FtsQ_DivIB_C"/>
    <property type="match status" value="1"/>
</dbReference>
<sequence>MTKKVVSIEDRIPKLKEQRKKKANRRLILILLLFFLLISCIAYFQSPISKVGSITVSGNRFLDGNTIIEKSGITEKTTVLNMDRGKAEASLTEFPEIKSTQIHLQFPNHVLIEVEEYDRVGLIEENGDIYPLLESGEIGSEKMSIGKEGGPLLRAFSESTFIQIATEQLVQIPIEIRNSISEIVYSPSNTDQYRVVLFMNDGFEVHATLRTLAEKLKYYPSVISQLDPEQKGIIDMEVGMFFKSFDSIIQQELSESGDGDEQ</sequence>
<evidence type="ECO:0000313" key="10">
    <source>
        <dbReference type="EMBL" id="WAA10636.1"/>
    </source>
</evidence>
<dbReference type="GO" id="GO:0043093">
    <property type="term" value="P:FtsZ-dependent cytokinesis"/>
    <property type="evidence" value="ECO:0007669"/>
    <property type="project" value="UniProtKB-UniRule"/>
</dbReference>
<comment type="similarity">
    <text evidence="8">Belongs to the FtsQ/DivIB family. DivIB subfamily.</text>
</comment>
<dbReference type="InterPro" id="IPR005548">
    <property type="entry name" value="Cell_div_FtsQ/DivIB_C"/>
</dbReference>
<keyword evidence="3 8" id="KW-0132">Cell division</keyword>
<comment type="subcellular location">
    <subcellularLocation>
        <location evidence="8">Cell membrane</location>
        <topology evidence="8">Single-pass type II membrane protein</topology>
    </subcellularLocation>
    <subcellularLocation>
        <location evidence="1">Membrane</location>
    </subcellularLocation>
    <text evidence="8">Localizes to the division septum.</text>
</comment>
<keyword evidence="5 8" id="KW-1133">Transmembrane helix</keyword>
<dbReference type="InterPro" id="IPR050487">
    <property type="entry name" value="FtsQ_DivIB"/>
</dbReference>
<evidence type="ECO:0000313" key="11">
    <source>
        <dbReference type="Proteomes" id="UP001164718"/>
    </source>
</evidence>
<evidence type="ECO:0000259" key="9">
    <source>
        <dbReference type="PROSITE" id="PS51779"/>
    </source>
</evidence>
<proteinExistence type="inferred from homology"/>
<dbReference type="EMBL" id="CP106878">
    <property type="protein sequence ID" value="WAA10636.1"/>
    <property type="molecule type" value="Genomic_DNA"/>
</dbReference>
<gene>
    <name evidence="8" type="primary">divIB</name>
    <name evidence="10" type="ORF">OE104_04770</name>
</gene>
<keyword evidence="6 8" id="KW-0472">Membrane</keyword>
<evidence type="ECO:0000256" key="8">
    <source>
        <dbReference type="HAMAP-Rule" id="MF_00912"/>
    </source>
</evidence>
<organism evidence="10 11">
    <name type="scientific">Fervidibacillus albus</name>
    <dbReference type="NCBI Taxonomy" id="2980026"/>
    <lineage>
        <taxon>Bacteria</taxon>
        <taxon>Bacillati</taxon>
        <taxon>Bacillota</taxon>
        <taxon>Bacilli</taxon>
        <taxon>Bacillales</taxon>
        <taxon>Bacillaceae</taxon>
        <taxon>Fervidibacillus</taxon>
    </lineage>
</organism>
<dbReference type="GO" id="GO:0032153">
    <property type="term" value="C:cell division site"/>
    <property type="evidence" value="ECO:0007669"/>
    <property type="project" value="UniProtKB-UniRule"/>
</dbReference>
<evidence type="ECO:0000256" key="6">
    <source>
        <dbReference type="ARBA" id="ARBA00023136"/>
    </source>
</evidence>
<dbReference type="PANTHER" id="PTHR37820:SF1">
    <property type="entry name" value="CELL DIVISION PROTEIN FTSQ"/>
    <property type="match status" value="1"/>
</dbReference>
<evidence type="ECO:0000256" key="1">
    <source>
        <dbReference type="ARBA" id="ARBA00004370"/>
    </source>
</evidence>
<dbReference type="Gene3D" id="3.40.50.10960">
    <property type="match status" value="1"/>
</dbReference>
<evidence type="ECO:0000256" key="2">
    <source>
        <dbReference type="ARBA" id="ARBA00022475"/>
    </source>
</evidence>
<keyword evidence="7 8" id="KW-0131">Cell cycle</keyword>
<name>A0A9E8RWF8_9BACI</name>
<dbReference type="RefSeq" id="WP_275418432.1">
    <property type="nucleotide sequence ID" value="NZ_CP106878.1"/>
</dbReference>